<comment type="caution">
    <text evidence="1">The sequence shown here is derived from an EMBL/GenBank/DDBJ whole genome shotgun (WGS) entry which is preliminary data.</text>
</comment>
<protein>
    <recommendedName>
        <fullName evidence="3">Gliding motility-associated lipoprotein GldH</fullName>
    </recommendedName>
</protein>
<proteinExistence type="predicted"/>
<dbReference type="RefSeq" id="WP_188617240.1">
    <property type="nucleotide sequence ID" value="NZ_BMLV01000002.1"/>
</dbReference>
<evidence type="ECO:0008006" key="3">
    <source>
        <dbReference type="Google" id="ProtNLM"/>
    </source>
</evidence>
<dbReference type="EMBL" id="BMLV01000002">
    <property type="protein sequence ID" value="GGP03622.1"/>
    <property type="molecule type" value="Genomic_DNA"/>
</dbReference>
<name>A0ABQ2NHQ5_9FLAO</name>
<dbReference type="InterPro" id="IPR020018">
    <property type="entry name" value="Motility-assoc_lipoprot_GldH"/>
</dbReference>
<keyword evidence="2" id="KW-1185">Reference proteome</keyword>
<organism evidence="1 2">
    <name type="scientific">Cloacibacterium rupense</name>
    <dbReference type="NCBI Taxonomy" id="517423"/>
    <lineage>
        <taxon>Bacteria</taxon>
        <taxon>Pseudomonadati</taxon>
        <taxon>Bacteroidota</taxon>
        <taxon>Flavobacteriia</taxon>
        <taxon>Flavobacteriales</taxon>
        <taxon>Weeksellaceae</taxon>
    </lineage>
</organism>
<evidence type="ECO:0000313" key="1">
    <source>
        <dbReference type="EMBL" id="GGP03622.1"/>
    </source>
</evidence>
<dbReference type="Pfam" id="PF14109">
    <property type="entry name" value="GldH_lipo"/>
    <property type="match status" value="1"/>
</dbReference>
<dbReference type="PROSITE" id="PS51257">
    <property type="entry name" value="PROKAR_LIPOPROTEIN"/>
    <property type="match status" value="1"/>
</dbReference>
<gene>
    <name evidence="1" type="ORF">GCM10010992_12750</name>
</gene>
<reference evidence="2" key="1">
    <citation type="journal article" date="2019" name="Int. J. Syst. Evol. Microbiol.">
        <title>The Global Catalogue of Microorganisms (GCM) 10K type strain sequencing project: providing services to taxonomists for standard genome sequencing and annotation.</title>
        <authorList>
            <consortium name="The Broad Institute Genomics Platform"/>
            <consortium name="The Broad Institute Genome Sequencing Center for Infectious Disease"/>
            <person name="Wu L."/>
            <person name="Ma J."/>
        </authorList>
    </citation>
    <scope>NUCLEOTIDE SEQUENCE [LARGE SCALE GENOMIC DNA]</scope>
    <source>
        <strain evidence="2">CGMCC 1.7656</strain>
    </source>
</reference>
<evidence type="ECO:0000313" key="2">
    <source>
        <dbReference type="Proteomes" id="UP000620064"/>
    </source>
</evidence>
<dbReference type="NCBIfam" id="TIGR03511">
    <property type="entry name" value="GldH_lipo"/>
    <property type="match status" value="1"/>
</dbReference>
<dbReference type="Proteomes" id="UP000620064">
    <property type="component" value="Unassembled WGS sequence"/>
</dbReference>
<accession>A0ABQ2NHQ5</accession>
<sequence length="155" mass="17929">MNKYFLIFFVLLTVIGCAPNNEDVQMKEINNQWGQNQKQTFVFDIKDAEQPKNIIFIVRNNNQYPYNNLFLISSFKAEKEKTSKVDTLNYLLAKPTGEWIGTGFGETKEALFLYQTQFKFPSNGKYQITLQHGMRTKTLKGIEDIGVKIENSTQP</sequence>